<sequence length="318" mass="35006">MTVLLMPTVVGSVILGLASQRGSVVSPILLYWTMSALAVFGAAIACIALLLTLNAAIKKLSGESCRAENLTVDQNGLCSRTLGFVPWSHVCLFTEARADDDGAGWWRLHVLDRIPWAVYLAPGEGPSAKAFDVAIQEAHLRASDALNADGSPRFFWAEVSHPRVELALRQCPVWLGVLSVPWGLSLTEGRAAALVLVPVLMFGVWLSAFVLMMALEAALSPLLAPKLFFVGRDMLFDRHARPLLSFADCEWEFVVEEIEGQWRRRLVFWRGDTKLMELSGEAKPFPEYRGGMPGLVGWLKTHHADGMRSMRTPAEPPQ</sequence>
<name>A0ABT0YLY4_9BURK</name>
<dbReference type="Proteomes" id="UP001165541">
    <property type="component" value="Unassembled WGS sequence"/>
</dbReference>
<keyword evidence="1" id="KW-0472">Membrane</keyword>
<proteinExistence type="predicted"/>
<evidence type="ECO:0000313" key="2">
    <source>
        <dbReference type="EMBL" id="MCM5679720.1"/>
    </source>
</evidence>
<keyword evidence="3" id="KW-1185">Reference proteome</keyword>
<protein>
    <recommendedName>
        <fullName evidence="4">PH domain-containing protein</fullName>
    </recommendedName>
</protein>
<comment type="caution">
    <text evidence="2">The sequence shown here is derived from an EMBL/GenBank/DDBJ whole genome shotgun (WGS) entry which is preliminary data.</text>
</comment>
<accession>A0ABT0YLY4</accession>
<gene>
    <name evidence="2" type="ORF">M8A51_09250</name>
</gene>
<keyword evidence="1" id="KW-1133">Transmembrane helix</keyword>
<evidence type="ECO:0008006" key="4">
    <source>
        <dbReference type="Google" id="ProtNLM"/>
    </source>
</evidence>
<reference evidence="2" key="1">
    <citation type="submission" date="2022-05" db="EMBL/GenBank/DDBJ databases">
        <title>Schlegelella sp. nov., isolated from mangrove soil.</title>
        <authorList>
            <person name="Liu Y."/>
            <person name="Ge X."/>
            <person name="Liu W."/>
        </authorList>
    </citation>
    <scope>NUCLEOTIDE SEQUENCE</scope>
    <source>
        <strain evidence="2">S2-27</strain>
    </source>
</reference>
<keyword evidence="1" id="KW-0812">Transmembrane</keyword>
<evidence type="ECO:0000313" key="3">
    <source>
        <dbReference type="Proteomes" id="UP001165541"/>
    </source>
</evidence>
<feature type="transmembrane region" description="Helical" evidence="1">
    <location>
        <begin position="191"/>
        <end position="215"/>
    </location>
</feature>
<organism evidence="2 3">
    <name type="scientific">Caldimonas mangrovi</name>
    <dbReference type="NCBI Taxonomy" id="2944811"/>
    <lineage>
        <taxon>Bacteria</taxon>
        <taxon>Pseudomonadati</taxon>
        <taxon>Pseudomonadota</taxon>
        <taxon>Betaproteobacteria</taxon>
        <taxon>Burkholderiales</taxon>
        <taxon>Sphaerotilaceae</taxon>
        <taxon>Caldimonas</taxon>
    </lineage>
</organism>
<dbReference type="EMBL" id="JAMKFE010000004">
    <property type="protein sequence ID" value="MCM5679720.1"/>
    <property type="molecule type" value="Genomic_DNA"/>
</dbReference>
<feature type="transmembrane region" description="Helical" evidence="1">
    <location>
        <begin position="28"/>
        <end position="51"/>
    </location>
</feature>
<dbReference type="RefSeq" id="WP_251777918.1">
    <property type="nucleotide sequence ID" value="NZ_JAMKFE010000004.1"/>
</dbReference>
<evidence type="ECO:0000256" key="1">
    <source>
        <dbReference type="SAM" id="Phobius"/>
    </source>
</evidence>